<dbReference type="EMBL" id="OOIL02001013">
    <property type="protein sequence ID" value="VFQ71456.1"/>
    <property type="molecule type" value="Genomic_DNA"/>
</dbReference>
<evidence type="ECO:0000256" key="5">
    <source>
        <dbReference type="ARBA" id="ARBA00022692"/>
    </source>
</evidence>
<keyword evidence="7" id="KW-0472">Membrane</keyword>
<dbReference type="InterPro" id="IPR008166">
    <property type="entry name" value="Glyco_transf_92"/>
</dbReference>
<sequence>MGHAIHPFSFDLFQSPHQWPWPQIYAHSFSSFFAPIFIFFLLHRYSYDVTSDAVSPPFSSAFFPTHSDVIVSTAVSLHSTAATTRSSAFTVNNVISETHAASHAVPHHQITARVGPSAMAEIHYVTVLFPDWEVLVIGFPDSDALSIDVDDPYVCLFGRGISSPASTAGVLPFLDWLIFKCELPIRARRRMPYKKPVLVRSSSLNPVHPEMNFPPDLPKEIPRWNFMAYDSLTSEDDVVLFVKGVNHRQGVNRDPAEFRCAFFAGAEEEAANAVKTVVTSSMQEVFRCKCPEETAARFGEKRIKVTLEIIGPDSVLVPSVAYYSLTRKLASNGGKALLCAVTMVRNVAKFLKEWVLYHSEIGVDKFILYDNGSDDNLESTVDSLRRKGFDITTVFWLWPKTQEAGFSHSVVYAKDACRWVMYTDVDEFVYSLAWAAAASKPSKSLLQSLIAAPITDPAAATDSVGQISIACFEFGPSGQNQNPESGVTQGYNCRKEGINRHKSIVLLEAIDDSLTNVIHHFILKPGYMTRRVGTKEMVVNHYKFQAWPEFRAKFRRRVSAYVIDWTQPLNPKSKDRAPGLGYSTVEPENWPAKFCEVYDDGLKDLTRSWFAVVESRPPGAEGRYARMAWQR</sequence>
<dbReference type="AlphaFoldDB" id="A0A484L555"/>
<keyword evidence="5" id="KW-0812">Transmembrane</keyword>
<comment type="similarity">
    <text evidence="2 8">Belongs to the glycosyltransferase 92 family.</text>
</comment>
<organism evidence="9 10">
    <name type="scientific">Cuscuta campestris</name>
    <dbReference type="NCBI Taxonomy" id="132261"/>
    <lineage>
        <taxon>Eukaryota</taxon>
        <taxon>Viridiplantae</taxon>
        <taxon>Streptophyta</taxon>
        <taxon>Embryophyta</taxon>
        <taxon>Tracheophyta</taxon>
        <taxon>Spermatophyta</taxon>
        <taxon>Magnoliopsida</taxon>
        <taxon>eudicotyledons</taxon>
        <taxon>Gunneridae</taxon>
        <taxon>Pentapetalae</taxon>
        <taxon>asterids</taxon>
        <taxon>lamiids</taxon>
        <taxon>Solanales</taxon>
        <taxon>Convolvulaceae</taxon>
        <taxon>Cuscuteae</taxon>
        <taxon>Cuscuta</taxon>
        <taxon>Cuscuta subgen. Grammica</taxon>
        <taxon>Cuscuta sect. Cleistogrammica</taxon>
    </lineage>
</organism>
<evidence type="ECO:0000256" key="2">
    <source>
        <dbReference type="ARBA" id="ARBA00007647"/>
    </source>
</evidence>
<evidence type="ECO:0000256" key="7">
    <source>
        <dbReference type="ARBA" id="ARBA00023136"/>
    </source>
</evidence>
<protein>
    <recommendedName>
        <fullName evidence="8">Glycosyltransferase family 92 protein</fullName>
        <ecNumber evidence="8">2.4.1.-</ecNumber>
    </recommendedName>
</protein>
<keyword evidence="3 8" id="KW-0328">Glycosyltransferase</keyword>
<dbReference type="GO" id="GO:0005737">
    <property type="term" value="C:cytoplasm"/>
    <property type="evidence" value="ECO:0007669"/>
    <property type="project" value="TreeGrafter"/>
</dbReference>
<proteinExistence type="inferred from homology"/>
<dbReference type="PANTHER" id="PTHR21461">
    <property type="entry name" value="GLYCOSYLTRANSFERASE FAMILY 92 PROTEIN"/>
    <property type="match status" value="1"/>
</dbReference>
<evidence type="ECO:0000256" key="4">
    <source>
        <dbReference type="ARBA" id="ARBA00022679"/>
    </source>
</evidence>
<evidence type="ECO:0000313" key="10">
    <source>
        <dbReference type="Proteomes" id="UP000595140"/>
    </source>
</evidence>
<dbReference type="OrthoDB" id="2526284at2759"/>
<dbReference type="PANTHER" id="PTHR21461:SF69">
    <property type="entry name" value="GLYCOSYLTRANSFERASE FAMILY 92 PROTEIN"/>
    <property type="match status" value="1"/>
</dbReference>
<reference evidence="9 10" key="1">
    <citation type="submission" date="2018-04" db="EMBL/GenBank/DDBJ databases">
        <authorList>
            <person name="Vogel A."/>
        </authorList>
    </citation>
    <scope>NUCLEOTIDE SEQUENCE [LARGE SCALE GENOMIC DNA]</scope>
</reference>
<comment type="subcellular location">
    <subcellularLocation>
        <location evidence="1">Membrane</location>
        <topology evidence="1">Single-pass membrane protein</topology>
    </subcellularLocation>
</comment>
<evidence type="ECO:0000256" key="6">
    <source>
        <dbReference type="ARBA" id="ARBA00022989"/>
    </source>
</evidence>
<keyword evidence="6" id="KW-1133">Transmembrane helix</keyword>
<dbReference type="GO" id="GO:0016757">
    <property type="term" value="F:glycosyltransferase activity"/>
    <property type="evidence" value="ECO:0007669"/>
    <property type="project" value="UniProtKB-UniRule"/>
</dbReference>
<keyword evidence="10" id="KW-1185">Reference proteome</keyword>
<evidence type="ECO:0000313" key="9">
    <source>
        <dbReference type="EMBL" id="VFQ71456.1"/>
    </source>
</evidence>
<dbReference type="Proteomes" id="UP000595140">
    <property type="component" value="Unassembled WGS sequence"/>
</dbReference>
<dbReference type="EC" id="2.4.1.-" evidence="8"/>
<evidence type="ECO:0000256" key="8">
    <source>
        <dbReference type="RuleBase" id="RU366017"/>
    </source>
</evidence>
<dbReference type="Pfam" id="PF01697">
    <property type="entry name" value="Glyco_transf_92"/>
    <property type="match status" value="1"/>
</dbReference>
<keyword evidence="4 8" id="KW-0808">Transferase</keyword>
<gene>
    <name evidence="9" type="ORF">CCAM_LOCUS13232</name>
</gene>
<evidence type="ECO:0000256" key="1">
    <source>
        <dbReference type="ARBA" id="ARBA00004167"/>
    </source>
</evidence>
<name>A0A484L555_9ASTE</name>
<accession>A0A484L555</accession>
<dbReference type="GO" id="GO:0016020">
    <property type="term" value="C:membrane"/>
    <property type="evidence" value="ECO:0007669"/>
    <property type="project" value="UniProtKB-SubCell"/>
</dbReference>
<evidence type="ECO:0000256" key="3">
    <source>
        <dbReference type="ARBA" id="ARBA00022676"/>
    </source>
</evidence>